<reference evidence="2" key="1">
    <citation type="submission" date="2020-06" db="EMBL/GenBank/DDBJ databases">
        <authorList>
            <person name="Li T."/>
            <person name="Hu X."/>
            <person name="Zhang T."/>
            <person name="Song X."/>
            <person name="Zhang H."/>
            <person name="Dai N."/>
            <person name="Sheng W."/>
            <person name="Hou X."/>
            <person name="Wei L."/>
        </authorList>
    </citation>
    <scope>NUCLEOTIDE SEQUENCE</scope>
    <source>
        <strain evidence="2">KEN1</strain>
        <tissue evidence="2">Leaf</tissue>
    </source>
</reference>
<name>A0AAW2X1L9_9LAMI</name>
<comment type="caution">
    <text evidence="2">The sequence shown here is derived from an EMBL/GenBank/DDBJ whole genome shotgun (WGS) entry which is preliminary data.</text>
</comment>
<evidence type="ECO:0000256" key="1">
    <source>
        <dbReference type="SAM" id="MobiDB-lite"/>
    </source>
</evidence>
<organism evidence="2">
    <name type="scientific">Sesamum latifolium</name>
    <dbReference type="NCBI Taxonomy" id="2727402"/>
    <lineage>
        <taxon>Eukaryota</taxon>
        <taxon>Viridiplantae</taxon>
        <taxon>Streptophyta</taxon>
        <taxon>Embryophyta</taxon>
        <taxon>Tracheophyta</taxon>
        <taxon>Spermatophyta</taxon>
        <taxon>Magnoliopsida</taxon>
        <taxon>eudicotyledons</taxon>
        <taxon>Gunneridae</taxon>
        <taxon>Pentapetalae</taxon>
        <taxon>asterids</taxon>
        <taxon>lamiids</taxon>
        <taxon>Lamiales</taxon>
        <taxon>Pedaliaceae</taxon>
        <taxon>Sesamum</taxon>
    </lineage>
</organism>
<accession>A0AAW2X1L9</accession>
<gene>
    <name evidence="2" type="ORF">Slati_1873500</name>
</gene>
<evidence type="ECO:0000313" key="2">
    <source>
        <dbReference type="EMBL" id="KAL0447456.1"/>
    </source>
</evidence>
<sequence>MSMEEVNSSDSLSQITEQTAVADVRAKGGGNDVMEKASEFSGILVEHDMNDVIFFSPDRFGIKNDRAIGLSPRVLGNQYSRRLDAVSKNGAILSSSETSCFSVICSPRLCTKKDGTNLVISTSLQSLSPSDKKAESSGKGVASENNSIFVETPFKRSIESPSAWKSPWFINTFVPGPRMDTDITIEDIDYFLSPGDRSYDAIGLMKQLGEQTAGAFADAQEVLGDETPETIMKRQCSVNQEGRKENDNSPSSQAEYHSALAANFMTERRTLDFSECTTPAKETGKSSNSVSFSSPSSYLLKECR</sequence>
<reference evidence="2" key="2">
    <citation type="journal article" date="2024" name="Plant">
        <title>Genomic evolution and insights into agronomic trait innovations of Sesamum species.</title>
        <authorList>
            <person name="Miao H."/>
            <person name="Wang L."/>
            <person name="Qu L."/>
            <person name="Liu H."/>
            <person name="Sun Y."/>
            <person name="Le M."/>
            <person name="Wang Q."/>
            <person name="Wei S."/>
            <person name="Zheng Y."/>
            <person name="Lin W."/>
            <person name="Duan Y."/>
            <person name="Cao H."/>
            <person name="Xiong S."/>
            <person name="Wang X."/>
            <person name="Wei L."/>
            <person name="Li C."/>
            <person name="Ma Q."/>
            <person name="Ju M."/>
            <person name="Zhao R."/>
            <person name="Li G."/>
            <person name="Mu C."/>
            <person name="Tian Q."/>
            <person name="Mei H."/>
            <person name="Zhang T."/>
            <person name="Gao T."/>
            <person name="Zhang H."/>
        </authorList>
    </citation>
    <scope>NUCLEOTIDE SEQUENCE</scope>
    <source>
        <strain evidence="2">KEN1</strain>
    </source>
</reference>
<dbReference type="AlphaFoldDB" id="A0AAW2X1L9"/>
<proteinExistence type="predicted"/>
<feature type="compositionally biased region" description="Low complexity" evidence="1">
    <location>
        <begin position="286"/>
        <end position="297"/>
    </location>
</feature>
<protein>
    <submittedName>
        <fullName evidence="2">Transcription factor R-4</fullName>
    </submittedName>
</protein>
<dbReference type="EMBL" id="JACGWN010000006">
    <property type="protein sequence ID" value="KAL0447456.1"/>
    <property type="molecule type" value="Genomic_DNA"/>
</dbReference>
<feature type="region of interest" description="Disordered" evidence="1">
    <location>
        <begin position="278"/>
        <end position="304"/>
    </location>
</feature>